<feature type="compositionally biased region" description="Basic residues" evidence="1">
    <location>
        <begin position="134"/>
        <end position="145"/>
    </location>
</feature>
<dbReference type="EMBL" id="MU251484">
    <property type="protein sequence ID" value="KAG9233847.1"/>
    <property type="molecule type" value="Genomic_DNA"/>
</dbReference>
<feature type="compositionally biased region" description="Basic and acidic residues" evidence="1">
    <location>
        <begin position="165"/>
        <end position="176"/>
    </location>
</feature>
<evidence type="ECO:0008006" key="4">
    <source>
        <dbReference type="Google" id="ProtNLM"/>
    </source>
</evidence>
<feature type="compositionally biased region" description="Low complexity" evidence="1">
    <location>
        <begin position="55"/>
        <end position="72"/>
    </location>
</feature>
<evidence type="ECO:0000313" key="2">
    <source>
        <dbReference type="EMBL" id="KAG9233847.1"/>
    </source>
</evidence>
<feature type="region of interest" description="Disordered" evidence="1">
    <location>
        <begin position="1"/>
        <end position="176"/>
    </location>
</feature>
<accession>A0A9P8C559</accession>
<feature type="region of interest" description="Disordered" evidence="1">
    <location>
        <begin position="206"/>
        <end position="247"/>
    </location>
</feature>
<feature type="compositionally biased region" description="Pro residues" evidence="1">
    <location>
        <begin position="23"/>
        <end position="32"/>
    </location>
</feature>
<gene>
    <name evidence="2" type="ORF">BJ875DRAFT_463149</name>
</gene>
<keyword evidence="3" id="KW-1185">Reference proteome</keyword>
<feature type="compositionally biased region" description="Basic residues" evidence="1">
    <location>
        <begin position="108"/>
        <end position="125"/>
    </location>
</feature>
<feature type="compositionally biased region" description="Low complexity" evidence="1">
    <location>
        <begin position="93"/>
        <end position="102"/>
    </location>
</feature>
<evidence type="ECO:0000256" key="1">
    <source>
        <dbReference type="SAM" id="MobiDB-lite"/>
    </source>
</evidence>
<proteinExistence type="predicted"/>
<dbReference type="Proteomes" id="UP000824998">
    <property type="component" value="Unassembled WGS sequence"/>
</dbReference>
<evidence type="ECO:0000313" key="3">
    <source>
        <dbReference type="Proteomes" id="UP000824998"/>
    </source>
</evidence>
<organism evidence="2 3">
    <name type="scientific">Amylocarpus encephaloides</name>
    <dbReference type="NCBI Taxonomy" id="45428"/>
    <lineage>
        <taxon>Eukaryota</taxon>
        <taxon>Fungi</taxon>
        <taxon>Dikarya</taxon>
        <taxon>Ascomycota</taxon>
        <taxon>Pezizomycotina</taxon>
        <taxon>Leotiomycetes</taxon>
        <taxon>Helotiales</taxon>
        <taxon>Helotiales incertae sedis</taxon>
        <taxon>Amylocarpus</taxon>
    </lineage>
</organism>
<feature type="compositionally biased region" description="Polar residues" evidence="1">
    <location>
        <begin position="39"/>
        <end position="54"/>
    </location>
</feature>
<sequence length="247" mass="28250">MAAQEYFQGHPQNQTSSSALLHHPPPPYPNSPQPTSNSHFPHSNYNYQTGALSNPSQQLFYPPQQQQTQFHPPVQPPLIQTSYPQALSHLRPSRSNSEPPSSQDYYRRRYRHEHSQLHPRRRSHSRSNESSSRSRSRRRHRHRHKNDRERSRDYSREGSSGYWADRARGKEDRGRKDRNTFLGALGGGVVGDLIAPGLGTLGGALLGGVGGRRTGRSGSDSGRSRTRGRRDRYDEEWEEGRRRRGEI</sequence>
<name>A0A9P8C559_9HELO</name>
<comment type="caution">
    <text evidence="2">The sequence shown here is derived from an EMBL/GenBank/DDBJ whole genome shotgun (WGS) entry which is preliminary data.</text>
</comment>
<reference evidence="2" key="1">
    <citation type="journal article" date="2021" name="IMA Fungus">
        <title>Genomic characterization of three marine fungi, including Emericellopsis atlantica sp. nov. with signatures of a generalist lifestyle and marine biomass degradation.</title>
        <authorList>
            <person name="Hagestad O.C."/>
            <person name="Hou L."/>
            <person name="Andersen J.H."/>
            <person name="Hansen E.H."/>
            <person name="Altermark B."/>
            <person name="Li C."/>
            <person name="Kuhnert E."/>
            <person name="Cox R.J."/>
            <person name="Crous P.W."/>
            <person name="Spatafora J.W."/>
            <person name="Lail K."/>
            <person name="Amirebrahimi M."/>
            <person name="Lipzen A."/>
            <person name="Pangilinan J."/>
            <person name="Andreopoulos W."/>
            <person name="Hayes R.D."/>
            <person name="Ng V."/>
            <person name="Grigoriev I.V."/>
            <person name="Jackson S.A."/>
            <person name="Sutton T.D.S."/>
            <person name="Dobson A.D.W."/>
            <person name="Rama T."/>
        </authorList>
    </citation>
    <scope>NUCLEOTIDE SEQUENCE</scope>
    <source>
        <strain evidence="2">TRa018bII</strain>
    </source>
</reference>
<protein>
    <recommendedName>
        <fullName evidence="4">Glycine zipper 2TM domain-containing protein</fullName>
    </recommendedName>
</protein>
<dbReference type="AlphaFoldDB" id="A0A9P8C559"/>
<feature type="compositionally biased region" description="Basic and acidic residues" evidence="1">
    <location>
        <begin position="146"/>
        <end position="156"/>
    </location>
</feature>